<organism evidence="4 5">
    <name type="scientific">Globodera rostochiensis</name>
    <name type="common">Golden nematode worm</name>
    <name type="synonym">Heterodera rostochiensis</name>
    <dbReference type="NCBI Taxonomy" id="31243"/>
    <lineage>
        <taxon>Eukaryota</taxon>
        <taxon>Metazoa</taxon>
        <taxon>Ecdysozoa</taxon>
        <taxon>Nematoda</taxon>
        <taxon>Chromadorea</taxon>
        <taxon>Rhabditida</taxon>
        <taxon>Tylenchina</taxon>
        <taxon>Tylenchomorpha</taxon>
        <taxon>Tylenchoidea</taxon>
        <taxon>Heteroderidae</taxon>
        <taxon>Heteroderinae</taxon>
        <taxon>Globodera</taxon>
    </lineage>
</organism>
<dbReference type="SMART" id="SM00428">
    <property type="entry name" value="H3"/>
    <property type="match status" value="1"/>
</dbReference>
<dbReference type="GO" id="GO:0030527">
    <property type="term" value="F:structural constituent of chromatin"/>
    <property type="evidence" value="ECO:0007669"/>
    <property type="project" value="InterPro"/>
</dbReference>
<dbReference type="WBParaSite" id="Gr19_v10_g17091.t1">
    <property type="protein sequence ID" value="Gr19_v10_g17091.t1"/>
    <property type="gene ID" value="Gr19_v10_g17091"/>
</dbReference>
<dbReference type="CDD" id="cd22911">
    <property type="entry name" value="HFD_H3"/>
    <property type="match status" value="1"/>
</dbReference>
<feature type="domain" description="Core Histone H2A/H2B/H3" evidence="3">
    <location>
        <begin position="79"/>
        <end position="161"/>
    </location>
</feature>
<evidence type="ECO:0000259" key="3">
    <source>
        <dbReference type="Pfam" id="PF00125"/>
    </source>
</evidence>
<protein>
    <submittedName>
        <fullName evidence="5">Histone H2A/H2B/H3 domain-containing protein</fullName>
    </submittedName>
</protein>
<evidence type="ECO:0000313" key="4">
    <source>
        <dbReference type="Proteomes" id="UP000887572"/>
    </source>
</evidence>
<reference evidence="5" key="1">
    <citation type="submission" date="2022-11" db="UniProtKB">
        <authorList>
            <consortium name="WormBaseParasite"/>
        </authorList>
    </citation>
    <scope>IDENTIFICATION</scope>
</reference>
<dbReference type="PANTHER" id="PTHR45810">
    <property type="entry name" value="HISTONE H3.2"/>
    <property type="match status" value="1"/>
</dbReference>
<proteinExistence type="inferred from homology"/>
<dbReference type="GO" id="GO:0003677">
    <property type="term" value="F:DNA binding"/>
    <property type="evidence" value="ECO:0007669"/>
    <property type="project" value="InterPro"/>
</dbReference>
<accession>A0A914HJ18</accession>
<keyword evidence="4" id="KW-1185">Reference proteome</keyword>
<dbReference type="PANTHER" id="PTHR45810:SF1">
    <property type="entry name" value="HISTONE H3-LIKE CENTROMERIC PROTEIN A"/>
    <property type="match status" value="1"/>
</dbReference>
<evidence type="ECO:0000256" key="2">
    <source>
        <dbReference type="SAM" id="MobiDB-lite"/>
    </source>
</evidence>
<dbReference type="AlphaFoldDB" id="A0A914HJ18"/>
<dbReference type="Pfam" id="PF00125">
    <property type="entry name" value="Histone"/>
    <property type="match status" value="1"/>
</dbReference>
<dbReference type="InterPro" id="IPR007125">
    <property type="entry name" value="H2A/H2B/H3"/>
</dbReference>
<dbReference type="Gene3D" id="1.10.20.10">
    <property type="entry name" value="Histone, subunit A"/>
    <property type="match status" value="1"/>
</dbReference>
<dbReference type="SUPFAM" id="SSF47113">
    <property type="entry name" value="Histone-fold"/>
    <property type="match status" value="1"/>
</dbReference>
<dbReference type="Proteomes" id="UP000887572">
    <property type="component" value="Unplaced"/>
</dbReference>
<name>A0A914HJ18_GLORO</name>
<dbReference type="GO" id="GO:0046982">
    <property type="term" value="F:protein heterodimerization activity"/>
    <property type="evidence" value="ECO:0007669"/>
    <property type="project" value="InterPro"/>
</dbReference>
<dbReference type="GO" id="GO:0000786">
    <property type="term" value="C:nucleosome"/>
    <property type="evidence" value="ECO:0007669"/>
    <property type="project" value="InterPro"/>
</dbReference>
<sequence length="181" mass="20318">MSAKQAATMDTHNQLLFKRTSAVPAVKKAGVGMGHRAAVQLATKSAPSRRHQRYQPSRQGVRLPPPPQPLRQKRHKKRGSLALAQIRKFQASVNLLLPRAAFFRVAREVTMQYAVGMRWQGQALLALQTMAECYLVNLFEDANMCALHAGRVTIMQKDITLRIVFALEFFLKNTELTSPPL</sequence>
<evidence type="ECO:0000256" key="1">
    <source>
        <dbReference type="ARBA" id="ARBA00010343"/>
    </source>
</evidence>
<dbReference type="InterPro" id="IPR009072">
    <property type="entry name" value="Histone-fold"/>
</dbReference>
<comment type="similarity">
    <text evidence="1">Belongs to the histone H3 family.</text>
</comment>
<dbReference type="InterPro" id="IPR000164">
    <property type="entry name" value="Histone_H3/CENP-A"/>
</dbReference>
<evidence type="ECO:0000313" key="5">
    <source>
        <dbReference type="WBParaSite" id="Gr19_v10_g17091.t1"/>
    </source>
</evidence>
<feature type="region of interest" description="Disordered" evidence="2">
    <location>
        <begin position="41"/>
        <end position="77"/>
    </location>
</feature>